<accession>A0ABT6S7W9</accession>
<evidence type="ECO:0000313" key="1">
    <source>
        <dbReference type="EMBL" id="MDI3404170.1"/>
    </source>
</evidence>
<evidence type="ECO:0008006" key="3">
    <source>
        <dbReference type="Google" id="ProtNLM"/>
    </source>
</evidence>
<organism evidence="1 2">
    <name type="scientific">Streptomyces cavernicola</name>
    <dbReference type="NCBI Taxonomy" id="3043613"/>
    <lineage>
        <taxon>Bacteria</taxon>
        <taxon>Bacillati</taxon>
        <taxon>Actinomycetota</taxon>
        <taxon>Actinomycetes</taxon>
        <taxon>Kitasatosporales</taxon>
        <taxon>Streptomycetaceae</taxon>
        <taxon>Streptomyces</taxon>
    </lineage>
</organism>
<proteinExistence type="predicted"/>
<comment type="caution">
    <text evidence="1">The sequence shown here is derived from an EMBL/GenBank/DDBJ whole genome shotgun (WGS) entry which is preliminary data.</text>
</comment>
<dbReference type="EMBL" id="JASCIQ010000008">
    <property type="protein sequence ID" value="MDI3404170.1"/>
    <property type="molecule type" value="Genomic_DNA"/>
</dbReference>
<sequence>MPVRPARSPRPALATFVVGVLLACAYLMWGPAHTAMAMAEPMPGMTGTGMTAEVVPAGPEQLLRAVAPVPDECPAMSMECPLTTAHPPLPVAFAAAPDLGVLADPQAPAEPPAAVGDNGCAWPRAPDPVTLLCVSRT</sequence>
<dbReference type="PROSITE" id="PS51257">
    <property type="entry name" value="PROKAR_LIPOPROTEIN"/>
    <property type="match status" value="1"/>
</dbReference>
<dbReference type="Proteomes" id="UP001223978">
    <property type="component" value="Unassembled WGS sequence"/>
</dbReference>
<evidence type="ECO:0000313" key="2">
    <source>
        <dbReference type="Proteomes" id="UP001223978"/>
    </source>
</evidence>
<name>A0ABT6S7W9_9ACTN</name>
<protein>
    <recommendedName>
        <fullName evidence="3">Secreted protein</fullName>
    </recommendedName>
</protein>
<reference evidence="1 2" key="1">
    <citation type="submission" date="2023-05" db="EMBL/GenBank/DDBJ databases">
        <title>Draft genome sequence of Streptomyces sp. B-S-A6 isolated from a cave soil in Thailand.</title>
        <authorList>
            <person name="Chamroensaksri N."/>
            <person name="Muangham S."/>
        </authorList>
    </citation>
    <scope>NUCLEOTIDE SEQUENCE [LARGE SCALE GENOMIC DNA]</scope>
    <source>
        <strain evidence="1 2">B-S-A6</strain>
    </source>
</reference>
<dbReference type="RefSeq" id="WP_282542122.1">
    <property type="nucleotide sequence ID" value="NZ_JASCIQ010000008.1"/>
</dbReference>
<keyword evidence="2" id="KW-1185">Reference proteome</keyword>
<gene>
    <name evidence="1" type="ORF">QIS96_10095</name>
</gene>